<dbReference type="Proteomes" id="UP001596447">
    <property type="component" value="Unassembled WGS sequence"/>
</dbReference>
<keyword evidence="1" id="KW-0547">Nucleotide-binding</keyword>
<dbReference type="GO" id="GO:0005524">
    <property type="term" value="F:ATP binding"/>
    <property type="evidence" value="ECO:0007669"/>
    <property type="project" value="UniProtKB-KW"/>
</dbReference>
<sequence length="535" mass="60283">MPVDTGVELLNRALGGGFPTGRSMLVTGGPGTGKSTLAMQFLQAGIERGERCLYVSTEQTPDELRDAFEPFAFDLDHEDLVVTSVHATHGTTFESGDESTLTLETLDEEEVLGGEFGAPFEARYIQQYLERFGPCDRVVFDSISGLAPMARDEDAFRRAVLDLVQLFTDDFGATTVFTAEGDGSESTDGGGVDDLQYSTHGVIRLWRERVEGDVHRYLRVLKLRGVDHDTRRYEVEIGPRGVHLAPRHRTRSQSFLQHEFETTNVPGLDELTGGGFVRGSTALVEHDGRAEVNTIILSLIEAAYQNDQAIVFFPSANMEPDRFDRMLPEGMPTVEELLAEDRLFVLDFVGTWSHLEKNVYSFGQANGLFEQMVQEIRTVQFVKIKRAVERVNRARGERSVFTLLYTESLLQRLRPEEVRQMYYWAKGNLLRPDDRVLFVQNPGVMDDSLAEFYAYDSEQVLRTWLEDDGLQYIKLEKSPSGDLGRTGLVHHVDEPPYVRVQRHDSRESVSESDKTLNSEGSPTRASEYVDRGEDD</sequence>
<name>A0ABD5Z8L9_9EURY</name>
<dbReference type="Gene3D" id="3.40.50.300">
    <property type="entry name" value="P-loop containing nucleotide triphosphate hydrolases"/>
    <property type="match status" value="2"/>
</dbReference>
<evidence type="ECO:0000256" key="1">
    <source>
        <dbReference type="ARBA" id="ARBA00022741"/>
    </source>
</evidence>
<evidence type="ECO:0000313" key="5">
    <source>
        <dbReference type="EMBL" id="MFC7201526.1"/>
    </source>
</evidence>
<dbReference type="InterPro" id="IPR014774">
    <property type="entry name" value="KaiC-like_dom"/>
</dbReference>
<dbReference type="SUPFAM" id="SSF52540">
    <property type="entry name" value="P-loop containing nucleoside triphosphate hydrolases"/>
    <property type="match status" value="1"/>
</dbReference>
<evidence type="ECO:0000256" key="3">
    <source>
        <dbReference type="SAM" id="MobiDB-lite"/>
    </source>
</evidence>
<gene>
    <name evidence="5" type="ORF">ACFQJ9_19305</name>
</gene>
<comment type="caution">
    <text evidence="5">The sequence shown here is derived from an EMBL/GenBank/DDBJ whole genome shotgun (WGS) entry which is preliminary data.</text>
</comment>
<keyword evidence="2" id="KW-0067">ATP-binding</keyword>
<dbReference type="InterPro" id="IPR010624">
    <property type="entry name" value="KaiC_dom"/>
</dbReference>
<dbReference type="InterPro" id="IPR003593">
    <property type="entry name" value="AAA+_ATPase"/>
</dbReference>
<evidence type="ECO:0000256" key="2">
    <source>
        <dbReference type="ARBA" id="ARBA00022840"/>
    </source>
</evidence>
<dbReference type="PANTHER" id="PTHR43637">
    <property type="entry name" value="UPF0273 PROTEIN TM_0370"/>
    <property type="match status" value="1"/>
</dbReference>
<accession>A0ABD5Z8L9</accession>
<dbReference type="AlphaFoldDB" id="A0ABD5Z8L9"/>
<dbReference type="EMBL" id="JBHTAR010000011">
    <property type="protein sequence ID" value="MFC7201526.1"/>
    <property type="molecule type" value="Genomic_DNA"/>
</dbReference>
<dbReference type="PROSITE" id="PS51146">
    <property type="entry name" value="KAIC"/>
    <property type="match status" value="1"/>
</dbReference>
<evidence type="ECO:0000313" key="6">
    <source>
        <dbReference type="Proteomes" id="UP001596447"/>
    </source>
</evidence>
<protein>
    <submittedName>
        <fullName evidence="5">ATPase domain-containing protein</fullName>
    </submittedName>
</protein>
<dbReference type="InterPro" id="IPR027417">
    <property type="entry name" value="P-loop_NTPase"/>
</dbReference>
<dbReference type="Pfam" id="PF06745">
    <property type="entry name" value="ATPase"/>
    <property type="match status" value="1"/>
</dbReference>
<dbReference type="PANTHER" id="PTHR43637:SF2">
    <property type="entry name" value="PROTEIN GVPD 1"/>
    <property type="match status" value="1"/>
</dbReference>
<feature type="domain" description="KaiC" evidence="4">
    <location>
        <begin position="1"/>
        <end position="258"/>
    </location>
</feature>
<reference evidence="5 6" key="1">
    <citation type="journal article" date="2019" name="Int. J. Syst. Evol. Microbiol.">
        <title>The Global Catalogue of Microorganisms (GCM) 10K type strain sequencing project: providing services to taxonomists for standard genome sequencing and annotation.</title>
        <authorList>
            <consortium name="The Broad Institute Genomics Platform"/>
            <consortium name="The Broad Institute Genome Sequencing Center for Infectious Disease"/>
            <person name="Wu L."/>
            <person name="Ma J."/>
        </authorList>
    </citation>
    <scope>NUCLEOTIDE SEQUENCE [LARGE SCALE GENOMIC DNA]</scope>
    <source>
        <strain evidence="5 6">XZGYJ-43</strain>
    </source>
</reference>
<evidence type="ECO:0000259" key="4">
    <source>
        <dbReference type="PROSITE" id="PS51146"/>
    </source>
</evidence>
<feature type="region of interest" description="Disordered" evidence="3">
    <location>
        <begin position="494"/>
        <end position="535"/>
    </location>
</feature>
<feature type="compositionally biased region" description="Basic and acidic residues" evidence="3">
    <location>
        <begin position="494"/>
        <end position="516"/>
    </location>
</feature>
<keyword evidence="6" id="KW-1185">Reference proteome</keyword>
<dbReference type="RefSeq" id="WP_382268702.1">
    <property type="nucleotide sequence ID" value="NZ_JBHTAR010000011.1"/>
</dbReference>
<organism evidence="5 6">
    <name type="scientific">Halospeciosus flavus</name>
    <dbReference type="NCBI Taxonomy" id="3032283"/>
    <lineage>
        <taxon>Archaea</taxon>
        <taxon>Methanobacteriati</taxon>
        <taxon>Methanobacteriota</taxon>
        <taxon>Stenosarchaea group</taxon>
        <taxon>Halobacteria</taxon>
        <taxon>Halobacteriales</taxon>
        <taxon>Halobacteriaceae</taxon>
        <taxon>Halospeciosus</taxon>
    </lineage>
</organism>
<dbReference type="SMART" id="SM00382">
    <property type="entry name" value="AAA"/>
    <property type="match status" value="1"/>
</dbReference>
<proteinExistence type="predicted"/>